<dbReference type="Pfam" id="PF12833">
    <property type="entry name" value="HTH_18"/>
    <property type="match status" value="1"/>
</dbReference>
<keyword evidence="3" id="KW-0804">Transcription</keyword>
<dbReference type="Gene3D" id="1.10.10.60">
    <property type="entry name" value="Homeodomain-like"/>
    <property type="match status" value="2"/>
</dbReference>
<keyword evidence="1" id="KW-0805">Transcription regulation</keyword>
<dbReference type="OrthoDB" id="9799319at2"/>
<sequence>MTVNHHENVIPNVDIGVRFYKSNVDKYGYVPFHWHTSIEIVCVLDGELKFNFNGKSQQFMVISSGVIHDVTNTPNTAFVLQIPLKFIENYHKHPELLKFQIQDKNSPNYQKIINYFLELNQINDRHYAGYLFDFGAVLLFLLKVLITDFSTSKTTKQAINTSNLKELIAFINLNYAKPLSVQYLAQKINYNPNYLSRLFKQQIGLTITDYIYKIRINAFYQDLIKTDKPISELMIKHGLNNAKTTRKTFKNIYNKLPSQIRNDFHNK</sequence>
<accession>A0A0R2D9V9</accession>
<evidence type="ECO:0000256" key="1">
    <source>
        <dbReference type="ARBA" id="ARBA00023015"/>
    </source>
</evidence>
<feature type="domain" description="HTH araC/xylS-type" evidence="4">
    <location>
        <begin position="165"/>
        <end position="263"/>
    </location>
</feature>
<dbReference type="SUPFAM" id="SSF51182">
    <property type="entry name" value="RmlC-like cupins"/>
    <property type="match status" value="1"/>
</dbReference>
<dbReference type="PANTHER" id="PTHR43280:SF2">
    <property type="entry name" value="HTH-TYPE TRANSCRIPTIONAL REGULATOR EXSA"/>
    <property type="match status" value="1"/>
</dbReference>
<dbReference type="InterPro" id="IPR018060">
    <property type="entry name" value="HTH_AraC"/>
</dbReference>
<keyword evidence="6" id="KW-1185">Reference proteome</keyword>
<dbReference type="GO" id="GO:0003700">
    <property type="term" value="F:DNA-binding transcription factor activity"/>
    <property type="evidence" value="ECO:0007669"/>
    <property type="project" value="InterPro"/>
</dbReference>
<evidence type="ECO:0000256" key="3">
    <source>
        <dbReference type="ARBA" id="ARBA00023163"/>
    </source>
</evidence>
<evidence type="ECO:0000256" key="2">
    <source>
        <dbReference type="ARBA" id="ARBA00023125"/>
    </source>
</evidence>
<dbReference type="InterPro" id="IPR014710">
    <property type="entry name" value="RmlC-like_jellyroll"/>
</dbReference>
<dbReference type="SMART" id="SM00342">
    <property type="entry name" value="HTH_ARAC"/>
    <property type="match status" value="1"/>
</dbReference>
<reference evidence="5 6" key="1">
    <citation type="journal article" date="2015" name="Genome Announc.">
        <title>Expanding the biotechnology potential of lactobacilli through comparative genomics of 213 strains and associated genera.</title>
        <authorList>
            <person name="Sun Z."/>
            <person name="Harris H.M."/>
            <person name="McCann A."/>
            <person name="Guo C."/>
            <person name="Argimon S."/>
            <person name="Zhang W."/>
            <person name="Yang X."/>
            <person name="Jeffery I.B."/>
            <person name="Cooney J.C."/>
            <person name="Kagawa T.F."/>
            <person name="Liu W."/>
            <person name="Song Y."/>
            <person name="Salvetti E."/>
            <person name="Wrobel A."/>
            <person name="Rasinkangas P."/>
            <person name="Parkhill J."/>
            <person name="Rea M.C."/>
            <person name="O'Sullivan O."/>
            <person name="Ritari J."/>
            <person name="Douillard F.P."/>
            <person name="Paul Ross R."/>
            <person name="Yang R."/>
            <person name="Briner A.E."/>
            <person name="Felis G.E."/>
            <person name="de Vos W.M."/>
            <person name="Barrangou R."/>
            <person name="Klaenhammer T.R."/>
            <person name="Caufield P.W."/>
            <person name="Cui Y."/>
            <person name="Zhang H."/>
            <person name="O'Toole P.W."/>
        </authorList>
    </citation>
    <scope>NUCLEOTIDE SEQUENCE [LARGE SCALE GENOMIC DNA]</scope>
    <source>
        <strain evidence="5 6">DSM 20253</strain>
    </source>
</reference>
<dbReference type="Gene3D" id="2.60.120.10">
    <property type="entry name" value="Jelly Rolls"/>
    <property type="match status" value="1"/>
</dbReference>
<dbReference type="RefSeq" id="WP_057874215.1">
    <property type="nucleotide sequence ID" value="NZ_AYYI01000046.1"/>
</dbReference>
<dbReference type="PROSITE" id="PS01124">
    <property type="entry name" value="HTH_ARAC_FAMILY_2"/>
    <property type="match status" value="1"/>
</dbReference>
<evidence type="ECO:0000259" key="4">
    <source>
        <dbReference type="PROSITE" id="PS01124"/>
    </source>
</evidence>
<dbReference type="PATRIC" id="fig|1423796.3.peg.1702"/>
<dbReference type="InterPro" id="IPR011051">
    <property type="entry name" value="RmlC_Cupin_sf"/>
</dbReference>
<evidence type="ECO:0000313" key="6">
    <source>
        <dbReference type="Proteomes" id="UP000051638"/>
    </source>
</evidence>
<dbReference type="EMBL" id="AYYI01000046">
    <property type="protein sequence ID" value="KRM97164.1"/>
    <property type="molecule type" value="Genomic_DNA"/>
</dbReference>
<organism evidence="5 6">
    <name type="scientific">Loigolactobacillus rennini DSM 20253</name>
    <dbReference type="NCBI Taxonomy" id="1423796"/>
    <lineage>
        <taxon>Bacteria</taxon>
        <taxon>Bacillati</taxon>
        <taxon>Bacillota</taxon>
        <taxon>Bacilli</taxon>
        <taxon>Lactobacillales</taxon>
        <taxon>Lactobacillaceae</taxon>
        <taxon>Loigolactobacillus</taxon>
    </lineage>
</organism>
<dbReference type="Proteomes" id="UP000051638">
    <property type="component" value="Unassembled WGS sequence"/>
</dbReference>
<dbReference type="GO" id="GO:0043565">
    <property type="term" value="F:sequence-specific DNA binding"/>
    <property type="evidence" value="ECO:0007669"/>
    <property type="project" value="InterPro"/>
</dbReference>
<keyword evidence="2" id="KW-0238">DNA-binding</keyword>
<gene>
    <name evidence="5" type="ORF">FC24_GL001674</name>
</gene>
<proteinExistence type="predicted"/>
<name>A0A0R2D9V9_9LACO</name>
<dbReference type="SUPFAM" id="SSF46689">
    <property type="entry name" value="Homeodomain-like"/>
    <property type="match status" value="1"/>
</dbReference>
<comment type="caution">
    <text evidence="5">The sequence shown here is derived from an EMBL/GenBank/DDBJ whole genome shotgun (WGS) entry which is preliminary data.</text>
</comment>
<evidence type="ECO:0000313" key="5">
    <source>
        <dbReference type="EMBL" id="KRM97164.1"/>
    </source>
</evidence>
<dbReference type="STRING" id="1423796.FC24_GL001674"/>
<protein>
    <submittedName>
        <fullName evidence="5">AraC family transcriptional regulator</fullName>
    </submittedName>
</protein>
<dbReference type="PANTHER" id="PTHR43280">
    <property type="entry name" value="ARAC-FAMILY TRANSCRIPTIONAL REGULATOR"/>
    <property type="match status" value="1"/>
</dbReference>
<dbReference type="AlphaFoldDB" id="A0A0R2D9V9"/>
<dbReference type="InterPro" id="IPR009057">
    <property type="entry name" value="Homeodomain-like_sf"/>
</dbReference>